<evidence type="ECO:0000256" key="1">
    <source>
        <dbReference type="SAM" id="Phobius"/>
    </source>
</evidence>
<proteinExistence type="predicted"/>
<dbReference type="EMBL" id="MDBS01000067">
    <property type="protein sequence ID" value="PMP23782.1"/>
    <property type="molecule type" value="Genomic_DNA"/>
</dbReference>
<protein>
    <submittedName>
        <fullName evidence="2">Uncharacterized protein</fullName>
    </submittedName>
</protein>
<reference evidence="2" key="2">
    <citation type="journal article" date="2018" name="Nature">
        <title>A major lineage of non-tailed dsDNA viruses as unrecognized killers of marine bacteria.</title>
        <authorList>
            <person name="Kauffman K.M."/>
            <person name="Hussain F.A."/>
            <person name="Yang J."/>
            <person name="Arevalo P."/>
            <person name="Brown J.M."/>
            <person name="Chang W.K."/>
            <person name="VanInsberghe D."/>
            <person name="Elsherbini J."/>
            <person name="Sharma R.S."/>
            <person name="Cutler M.B."/>
            <person name="Kelly L."/>
            <person name="Polz M.F."/>
        </authorList>
    </citation>
    <scope>NUCLEOTIDE SEQUENCE</scope>
    <source>
        <strain evidence="2">10N.222.46.E12</strain>
    </source>
</reference>
<keyword evidence="1" id="KW-1133">Transmembrane helix</keyword>
<feature type="transmembrane region" description="Helical" evidence="1">
    <location>
        <begin position="76"/>
        <end position="99"/>
    </location>
</feature>
<gene>
    <name evidence="2" type="ORF">BCS90_02900</name>
</gene>
<organism evidence="2">
    <name type="scientific">Vibrio cyclitrophicus</name>
    <dbReference type="NCBI Taxonomy" id="47951"/>
    <lineage>
        <taxon>Bacteria</taxon>
        <taxon>Pseudomonadati</taxon>
        <taxon>Pseudomonadota</taxon>
        <taxon>Gammaproteobacteria</taxon>
        <taxon>Vibrionales</taxon>
        <taxon>Vibrionaceae</taxon>
        <taxon>Vibrio</taxon>
    </lineage>
</organism>
<sequence>MNSYVVLKKGATKVAVDIVIETAGEEIRGLQSDGFEIVADNIQAENSQEALAKTEEVNGVTNSEVDYQSKYKTAQFVSTLISFFGWLTFAVGILLTIAGLGSGSGRYGFDIWQAIALVTPGFTTLVSGLFLVATSQVMKATVDNADHSFQILVKINQQKN</sequence>
<dbReference type="RefSeq" id="WP_016797317.1">
    <property type="nucleotide sequence ID" value="NZ_CP170010.1"/>
</dbReference>
<comment type="caution">
    <text evidence="2">The sequence shown here is derived from an EMBL/GenBank/DDBJ whole genome shotgun (WGS) entry which is preliminary data.</text>
</comment>
<reference evidence="2" key="1">
    <citation type="submission" date="2016-07" db="EMBL/GenBank/DDBJ databases">
        <authorList>
            <person name="Kauffman K."/>
            <person name="Arevalo P."/>
            <person name="Polz M.F."/>
        </authorList>
    </citation>
    <scope>NUCLEOTIDE SEQUENCE</scope>
    <source>
        <strain evidence="2">10N.222.46.E12</strain>
    </source>
</reference>
<dbReference type="AlphaFoldDB" id="A0A7Z1MEB0"/>
<name>A0A7Z1MEB0_9VIBR</name>
<keyword evidence="1" id="KW-0472">Membrane</keyword>
<keyword evidence="1" id="KW-0812">Transmembrane</keyword>
<accession>A0A7Z1MEB0</accession>
<evidence type="ECO:0000313" key="2">
    <source>
        <dbReference type="EMBL" id="PMP23782.1"/>
    </source>
</evidence>
<feature type="transmembrane region" description="Helical" evidence="1">
    <location>
        <begin position="111"/>
        <end position="132"/>
    </location>
</feature>